<gene>
    <name evidence="2" type="ORF">SAMN02745134_02144</name>
</gene>
<reference evidence="2 3" key="1">
    <citation type="submission" date="2017-04" db="EMBL/GenBank/DDBJ databases">
        <authorList>
            <person name="Afonso C.L."/>
            <person name="Miller P.J."/>
            <person name="Scott M.A."/>
            <person name="Spackman E."/>
            <person name="Goraichik I."/>
            <person name="Dimitrov K.M."/>
            <person name="Suarez D.L."/>
            <person name="Swayne D.E."/>
        </authorList>
    </citation>
    <scope>NUCLEOTIDE SEQUENCE [LARGE SCALE GENOMIC DNA]</scope>
    <source>
        <strain evidence="2 3">DSM 12555</strain>
    </source>
</reference>
<accession>A0A1W1XLG9</accession>
<dbReference type="AlphaFoldDB" id="A0A1W1XLG9"/>
<dbReference type="Proteomes" id="UP000192468">
    <property type="component" value="Unassembled WGS sequence"/>
</dbReference>
<keyword evidence="1" id="KW-0472">Membrane</keyword>
<dbReference type="EMBL" id="FWXH01000007">
    <property type="protein sequence ID" value="SMC24391.1"/>
    <property type="molecule type" value="Genomic_DNA"/>
</dbReference>
<evidence type="ECO:0000313" key="2">
    <source>
        <dbReference type="EMBL" id="SMC24391.1"/>
    </source>
</evidence>
<organism evidence="2 3">
    <name type="scientific">Clostridium acidisoli DSM 12555</name>
    <dbReference type="NCBI Taxonomy" id="1121291"/>
    <lineage>
        <taxon>Bacteria</taxon>
        <taxon>Bacillati</taxon>
        <taxon>Bacillota</taxon>
        <taxon>Clostridia</taxon>
        <taxon>Eubacteriales</taxon>
        <taxon>Clostridiaceae</taxon>
        <taxon>Clostridium</taxon>
    </lineage>
</organism>
<keyword evidence="3" id="KW-1185">Reference proteome</keyword>
<feature type="transmembrane region" description="Helical" evidence="1">
    <location>
        <begin position="51"/>
        <end position="75"/>
    </location>
</feature>
<sequence length="107" mass="12812">MQEKWDYTDKIIKSAEIEFKVSDKYNYRLLEKLNKKKSRRNKNWLLSSRPAASSFILSGIIIGLLSINPVAYNFINLKGKLIIQESIYKYEYQYKVNFFKNEIGEWF</sequence>
<dbReference type="STRING" id="1121291.SAMN02745134_02144"/>
<protein>
    <submittedName>
        <fullName evidence="2">Uncharacterized protein</fullName>
    </submittedName>
</protein>
<dbReference type="OrthoDB" id="1911694at2"/>
<dbReference type="RefSeq" id="WP_084115934.1">
    <property type="nucleotide sequence ID" value="NZ_FWXH01000007.1"/>
</dbReference>
<keyword evidence="1" id="KW-0812">Transmembrane</keyword>
<evidence type="ECO:0000256" key="1">
    <source>
        <dbReference type="SAM" id="Phobius"/>
    </source>
</evidence>
<proteinExistence type="predicted"/>
<evidence type="ECO:0000313" key="3">
    <source>
        <dbReference type="Proteomes" id="UP000192468"/>
    </source>
</evidence>
<keyword evidence="1" id="KW-1133">Transmembrane helix</keyword>
<name>A0A1W1XLG9_9CLOT</name>